<name>A0ABN8S786_9CNID</name>
<gene>
    <name evidence="1" type="ORF">PLOB_00036809</name>
</gene>
<evidence type="ECO:0000313" key="1">
    <source>
        <dbReference type="EMBL" id="CAH3187100.1"/>
    </source>
</evidence>
<dbReference type="Proteomes" id="UP001159405">
    <property type="component" value="Unassembled WGS sequence"/>
</dbReference>
<dbReference type="EMBL" id="CALNXK010000522">
    <property type="protein sequence ID" value="CAH3187100.1"/>
    <property type="molecule type" value="Genomic_DNA"/>
</dbReference>
<proteinExistence type="predicted"/>
<accession>A0ABN8S786</accession>
<sequence>MGGTNRSLLIINKSSEAHLKLKLYVSCDPVCFMPHTTKEIKPNDKFFYTSEWGSKLELAAVFKDKKQPKKLLLKPQQWVGRKYVRITESLDVIEDDLANYPEEEKKRAAKNEQR</sequence>
<keyword evidence="2" id="KW-1185">Reference proteome</keyword>
<comment type="caution">
    <text evidence="1">The sequence shown here is derived from an EMBL/GenBank/DDBJ whole genome shotgun (WGS) entry which is preliminary data.</text>
</comment>
<evidence type="ECO:0000313" key="2">
    <source>
        <dbReference type="Proteomes" id="UP001159405"/>
    </source>
</evidence>
<organism evidence="1 2">
    <name type="scientific">Porites lobata</name>
    <dbReference type="NCBI Taxonomy" id="104759"/>
    <lineage>
        <taxon>Eukaryota</taxon>
        <taxon>Metazoa</taxon>
        <taxon>Cnidaria</taxon>
        <taxon>Anthozoa</taxon>
        <taxon>Hexacorallia</taxon>
        <taxon>Scleractinia</taxon>
        <taxon>Fungiina</taxon>
        <taxon>Poritidae</taxon>
        <taxon>Porites</taxon>
    </lineage>
</organism>
<reference evidence="1 2" key="1">
    <citation type="submission" date="2022-05" db="EMBL/GenBank/DDBJ databases">
        <authorList>
            <consortium name="Genoscope - CEA"/>
            <person name="William W."/>
        </authorList>
    </citation>
    <scope>NUCLEOTIDE SEQUENCE [LARGE SCALE GENOMIC DNA]</scope>
</reference>
<protein>
    <submittedName>
        <fullName evidence="1">Uncharacterized protein</fullName>
    </submittedName>
</protein>